<gene>
    <name evidence="1" type="ORF">O0I10_012542</name>
</gene>
<protein>
    <submittedName>
        <fullName evidence="1">Uncharacterized protein</fullName>
    </submittedName>
</protein>
<dbReference type="EMBL" id="JARTCD010000132">
    <property type="protein sequence ID" value="KAJ8651897.1"/>
    <property type="molecule type" value="Genomic_DNA"/>
</dbReference>
<dbReference type="AlphaFoldDB" id="A0AAD7UQV8"/>
<reference evidence="1 2" key="1">
    <citation type="submission" date="2023-03" db="EMBL/GenBank/DDBJ databases">
        <title>Genome sequence of Lichtheimia ornata CBS 291.66.</title>
        <authorList>
            <person name="Mohabir J.T."/>
            <person name="Shea T.P."/>
            <person name="Kurbessoian T."/>
            <person name="Berby B."/>
            <person name="Fontaine J."/>
            <person name="Livny J."/>
            <person name="Gnirke A."/>
            <person name="Stajich J.E."/>
            <person name="Cuomo C.A."/>
        </authorList>
    </citation>
    <scope>NUCLEOTIDE SEQUENCE [LARGE SCALE GENOMIC DNA]</scope>
    <source>
        <strain evidence="1">CBS 291.66</strain>
    </source>
</reference>
<organism evidence="1 2">
    <name type="scientific">Lichtheimia ornata</name>
    <dbReference type="NCBI Taxonomy" id="688661"/>
    <lineage>
        <taxon>Eukaryota</taxon>
        <taxon>Fungi</taxon>
        <taxon>Fungi incertae sedis</taxon>
        <taxon>Mucoromycota</taxon>
        <taxon>Mucoromycotina</taxon>
        <taxon>Mucoromycetes</taxon>
        <taxon>Mucorales</taxon>
        <taxon>Lichtheimiaceae</taxon>
        <taxon>Lichtheimia</taxon>
    </lineage>
</organism>
<evidence type="ECO:0000313" key="2">
    <source>
        <dbReference type="Proteomes" id="UP001234581"/>
    </source>
</evidence>
<comment type="caution">
    <text evidence="1">The sequence shown here is derived from an EMBL/GenBank/DDBJ whole genome shotgun (WGS) entry which is preliminary data.</text>
</comment>
<sequence>MDVIKRMSYALLLSPWFHPQPEGAGNRDGLGGILVELVGSKLSPIGVVTTRDQICQATSTRINEGRAVSGSMPIPNKSTCIRPDLMLIMHSIEFDVSECGKDDQNSLGKKEIMETKLLCPKTMKDMFQDTCSDSLKTLVPTHGCYIIKSSFFIDRVVPILNYFADNVGIVCFEWGEKKILSRQAVTLSIMQCEGETPNYADGIGNATRAGILDDERILVECSSGGLEENLQHTYGDSLKILELRTTKRCHPSQFSEIAEWMSVFQLLAHWMDLVLHQEEVGGLLCLQHTGIESVEDGTISEAFKNCQLEFEIADDV</sequence>
<evidence type="ECO:0000313" key="1">
    <source>
        <dbReference type="EMBL" id="KAJ8651897.1"/>
    </source>
</evidence>
<keyword evidence="2" id="KW-1185">Reference proteome</keyword>
<dbReference type="Proteomes" id="UP001234581">
    <property type="component" value="Unassembled WGS sequence"/>
</dbReference>
<accession>A0AAD7UQV8</accession>
<proteinExistence type="predicted"/>
<name>A0AAD7UQV8_9FUNG</name>
<dbReference type="RefSeq" id="XP_058336811.1">
    <property type="nucleotide sequence ID" value="XM_058492436.1"/>
</dbReference>
<dbReference type="GeneID" id="83219880"/>